<feature type="domain" description="Pseudouridine synthase II N-terminal" evidence="7">
    <location>
        <begin position="27"/>
        <end position="176"/>
    </location>
</feature>
<feature type="domain" description="tRNA pseudouridylate synthase B C-terminal" evidence="8">
    <location>
        <begin position="177"/>
        <end position="214"/>
    </location>
</feature>
<keyword evidence="3 5" id="KW-0819">tRNA processing</keyword>
<dbReference type="GO" id="GO:0160148">
    <property type="term" value="F:tRNA pseudouridine(55) synthase activity"/>
    <property type="evidence" value="ECO:0007669"/>
    <property type="project" value="UniProtKB-EC"/>
</dbReference>
<sequence length="216" mass="23522">MSQIPAPIFAVYKPRGISSHDVVNRVRRSTGVKKVGHAGTLDPLATGVLVIGVGREATRQLHIVVKAEKEYVATVRLGMVSSTDDEEGTKEPVANPKQPTRDEVTDALRTLVGPMLQKPPALSAIKVKGQKAYALARRGRPVDLPSRPVEAKTIELLDYRWPDVTARLVTGPGFYVRAFARDLGERLGTGAYLAALERTRVGQFLKKEAVSLDSFV</sequence>
<dbReference type="AlphaFoldDB" id="A0A1G1YG32"/>
<feature type="active site" description="Nucleophile" evidence="5">
    <location>
        <position position="42"/>
    </location>
</feature>
<accession>A0A1G1YG32</accession>
<keyword evidence="4 5" id="KW-0413">Isomerase</keyword>
<dbReference type="Proteomes" id="UP000177310">
    <property type="component" value="Unassembled WGS sequence"/>
</dbReference>
<dbReference type="PANTHER" id="PTHR13767">
    <property type="entry name" value="TRNA-PSEUDOURIDINE SYNTHASE"/>
    <property type="match status" value="1"/>
</dbReference>
<dbReference type="InterPro" id="IPR014780">
    <property type="entry name" value="tRNA_psdUridine_synth_TruB"/>
</dbReference>
<dbReference type="EMBL" id="MHIL01000022">
    <property type="protein sequence ID" value="OGY51194.1"/>
    <property type="molecule type" value="Genomic_DNA"/>
</dbReference>
<protein>
    <recommendedName>
        <fullName evidence="5">tRNA pseudouridine synthase B</fullName>
        <ecNumber evidence="5">5.4.99.25</ecNumber>
    </recommendedName>
    <alternativeName>
        <fullName evidence="5">tRNA pseudouridine(55) synthase</fullName>
        <shortName evidence="5">Psi55 synthase</shortName>
    </alternativeName>
    <alternativeName>
        <fullName evidence="5">tRNA pseudouridylate synthase</fullName>
    </alternativeName>
    <alternativeName>
        <fullName evidence="5">tRNA-uridine isomerase</fullName>
    </alternativeName>
</protein>
<dbReference type="GO" id="GO:1990481">
    <property type="term" value="P:mRNA pseudouridine synthesis"/>
    <property type="evidence" value="ECO:0007669"/>
    <property type="project" value="TreeGrafter"/>
</dbReference>
<comment type="function">
    <text evidence="5">Responsible for synthesis of pseudouridine from uracil-55 in the psi GC loop of transfer RNAs.</text>
</comment>
<reference evidence="9 10" key="1">
    <citation type="journal article" date="2016" name="Nat. Commun.">
        <title>Thousands of microbial genomes shed light on interconnected biogeochemical processes in an aquifer system.</title>
        <authorList>
            <person name="Anantharaman K."/>
            <person name="Brown C.T."/>
            <person name="Hug L.A."/>
            <person name="Sharon I."/>
            <person name="Castelle C.J."/>
            <person name="Probst A.J."/>
            <person name="Thomas B.C."/>
            <person name="Singh A."/>
            <person name="Wilkins M.J."/>
            <person name="Karaoz U."/>
            <person name="Brodie E.L."/>
            <person name="Williams K.H."/>
            <person name="Hubbard S.S."/>
            <person name="Banfield J.F."/>
        </authorList>
    </citation>
    <scope>NUCLEOTIDE SEQUENCE [LARGE SCALE GENOMIC DNA]</scope>
</reference>
<dbReference type="InterPro" id="IPR002501">
    <property type="entry name" value="PsdUridine_synth_N"/>
</dbReference>
<evidence type="ECO:0000256" key="5">
    <source>
        <dbReference type="HAMAP-Rule" id="MF_01080"/>
    </source>
</evidence>
<evidence type="ECO:0000256" key="4">
    <source>
        <dbReference type="ARBA" id="ARBA00023235"/>
    </source>
</evidence>
<dbReference type="Gene3D" id="3.30.2350.10">
    <property type="entry name" value="Pseudouridine synthase"/>
    <property type="match status" value="1"/>
</dbReference>
<feature type="region of interest" description="Disordered" evidence="6">
    <location>
        <begin position="82"/>
        <end position="101"/>
    </location>
</feature>
<evidence type="ECO:0000259" key="7">
    <source>
        <dbReference type="Pfam" id="PF01509"/>
    </source>
</evidence>
<proteinExistence type="inferred from homology"/>
<dbReference type="InterPro" id="IPR020103">
    <property type="entry name" value="PsdUridine_synth_cat_dom_sf"/>
</dbReference>
<organism evidence="9 10">
    <name type="scientific">Candidatus Buchananbacteria bacterium RIFCSPHIGHO2_02_FULL_56_16</name>
    <dbReference type="NCBI Taxonomy" id="1797542"/>
    <lineage>
        <taxon>Bacteria</taxon>
        <taxon>Candidatus Buchananiibacteriota</taxon>
    </lineage>
</organism>
<name>A0A1G1YG32_9BACT</name>
<dbReference type="Pfam" id="PF16198">
    <property type="entry name" value="TruB_C_2"/>
    <property type="match status" value="1"/>
</dbReference>
<dbReference type="EC" id="5.4.99.25" evidence="5"/>
<dbReference type="NCBIfam" id="TIGR00431">
    <property type="entry name" value="TruB"/>
    <property type="match status" value="1"/>
</dbReference>
<dbReference type="Pfam" id="PF01509">
    <property type="entry name" value="TruB_N"/>
    <property type="match status" value="1"/>
</dbReference>
<comment type="similarity">
    <text evidence="2 5">Belongs to the pseudouridine synthase TruB family. Type 1 subfamily.</text>
</comment>
<dbReference type="GO" id="GO:0031119">
    <property type="term" value="P:tRNA pseudouridine synthesis"/>
    <property type="evidence" value="ECO:0007669"/>
    <property type="project" value="UniProtKB-UniRule"/>
</dbReference>
<dbReference type="GO" id="GO:0003723">
    <property type="term" value="F:RNA binding"/>
    <property type="evidence" value="ECO:0007669"/>
    <property type="project" value="InterPro"/>
</dbReference>
<dbReference type="InterPro" id="IPR032819">
    <property type="entry name" value="TruB_C"/>
</dbReference>
<evidence type="ECO:0000313" key="9">
    <source>
        <dbReference type="EMBL" id="OGY51194.1"/>
    </source>
</evidence>
<dbReference type="STRING" id="1797542.A3J59_02855"/>
<evidence type="ECO:0000259" key="8">
    <source>
        <dbReference type="Pfam" id="PF16198"/>
    </source>
</evidence>
<evidence type="ECO:0000256" key="6">
    <source>
        <dbReference type="SAM" id="MobiDB-lite"/>
    </source>
</evidence>
<evidence type="ECO:0000313" key="10">
    <source>
        <dbReference type="Proteomes" id="UP000177310"/>
    </source>
</evidence>
<evidence type="ECO:0000256" key="1">
    <source>
        <dbReference type="ARBA" id="ARBA00000385"/>
    </source>
</evidence>
<evidence type="ECO:0000256" key="3">
    <source>
        <dbReference type="ARBA" id="ARBA00022694"/>
    </source>
</evidence>
<dbReference type="PANTHER" id="PTHR13767:SF2">
    <property type="entry name" value="PSEUDOURIDYLATE SYNTHASE TRUB1"/>
    <property type="match status" value="1"/>
</dbReference>
<comment type="catalytic activity">
    <reaction evidence="1 5">
        <text>uridine(55) in tRNA = pseudouridine(55) in tRNA</text>
        <dbReference type="Rhea" id="RHEA:42532"/>
        <dbReference type="Rhea" id="RHEA-COMP:10101"/>
        <dbReference type="Rhea" id="RHEA-COMP:10102"/>
        <dbReference type="ChEBI" id="CHEBI:65314"/>
        <dbReference type="ChEBI" id="CHEBI:65315"/>
        <dbReference type="EC" id="5.4.99.25"/>
    </reaction>
</comment>
<evidence type="ECO:0000256" key="2">
    <source>
        <dbReference type="ARBA" id="ARBA00005642"/>
    </source>
</evidence>
<comment type="caution">
    <text evidence="9">The sequence shown here is derived from an EMBL/GenBank/DDBJ whole genome shotgun (WGS) entry which is preliminary data.</text>
</comment>
<dbReference type="CDD" id="cd02573">
    <property type="entry name" value="PseudoU_synth_EcTruB"/>
    <property type="match status" value="1"/>
</dbReference>
<dbReference type="HAMAP" id="MF_01080">
    <property type="entry name" value="TruB_bact"/>
    <property type="match status" value="1"/>
</dbReference>
<dbReference type="SUPFAM" id="SSF55120">
    <property type="entry name" value="Pseudouridine synthase"/>
    <property type="match status" value="1"/>
</dbReference>
<gene>
    <name evidence="5" type="primary">truB</name>
    <name evidence="9" type="ORF">A3J59_02855</name>
</gene>